<dbReference type="AlphaFoldDB" id="A0A8T1Y9C2"/>
<gene>
    <name evidence="2" type="ORF">ISN45_Aa07g032100</name>
</gene>
<evidence type="ECO:0000259" key="1">
    <source>
        <dbReference type="Pfam" id="PF25210"/>
    </source>
</evidence>
<keyword evidence="3" id="KW-1185">Reference proteome</keyword>
<dbReference type="PANTHER" id="PTHR24414">
    <property type="entry name" value="F-BOX/KELCH-REPEAT PROTEIN SKIP4"/>
    <property type="match status" value="1"/>
</dbReference>
<dbReference type="InterPro" id="IPR006652">
    <property type="entry name" value="Kelch_1"/>
</dbReference>
<name>A0A8T1Y9C2_9BRAS</name>
<reference evidence="2 3" key="1">
    <citation type="submission" date="2020-12" db="EMBL/GenBank/DDBJ databases">
        <title>Concerted genomic and epigenomic changes stabilize Arabidopsis allopolyploids.</title>
        <authorList>
            <person name="Chen Z."/>
        </authorList>
    </citation>
    <scope>NUCLEOTIDE SEQUENCE [LARGE SCALE GENOMIC DNA]</scope>
    <source>
        <strain evidence="2">Allo738</strain>
        <tissue evidence="2">Leaf</tissue>
    </source>
</reference>
<feature type="domain" description="FKB95-like N-terminal Kelch" evidence="1">
    <location>
        <begin position="2"/>
        <end position="269"/>
    </location>
</feature>
<accession>A0A8T1Y9C2</accession>
<sequence length="286" mass="32987">MKPQETRNGEILNDFSLMLLPSSPHSPQRVLYYSNVAVGSDIYAIGGCLELSSSVRILDCQSHTWRDGPNMMIARSDPVAVYLDEKIYVMGGCKNDESANWFEVFDIKTQTWKALPNPDHELREYFYVNPDALEKKLYLAADTKDYTYEPKDGTWKVVREVSSCQQILYSCVIENVMYSFCDSHGHIKWYDTEGREWREVKGLDIFYSHRWGLICIVNYGGKLVVMWRQWSAVNHSQNPETKICCAKIALEKRHGDEIWGTLEWCNIVLTLPNSYYCLTTCVAVSI</sequence>
<evidence type="ECO:0000313" key="2">
    <source>
        <dbReference type="EMBL" id="KAG7543294.1"/>
    </source>
</evidence>
<organism evidence="2 3">
    <name type="scientific">Arabidopsis thaliana x Arabidopsis arenosa</name>
    <dbReference type="NCBI Taxonomy" id="1240361"/>
    <lineage>
        <taxon>Eukaryota</taxon>
        <taxon>Viridiplantae</taxon>
        <taxon>Streptophyta</taxon>
        <taxon>Embryophyta</taxon>
        <taxon>Tracheophyta</taxon>
        <taxon>Spermatophyta</taxon>
        <taxon>Magnoliopsida</taxon>
        <taxon>eudicotyledons</taxon>
        <taxon>Gunneridae</taxon>
        <taxon>Pentapetalae</taxon>
        <taxon>rosids</taxon>
        <taxon>malvids</taxon>
        <taxon>Brassicales</taxon>
        <taxon>Brassicaceae</taxon>
        <taxon>Camelineae</taxon>
        <taxon>Arabidopsis</taxon>
    </lineage>
</organism>
<dbReference type="SMART" id="SM00612">
    <property type="entry name" value="Kelch"/>
    <property type="match status" value="2"/>
</dbReference>
<dbReference type="Pfam" id="PF25210">
    <property type="entry name" value="Kelch_FKB95"/>
    <property type="match status" value="1"/>
</dbReference>
<protein>
    <submittedName>
        <fullName evidence="2">Kelch repeat type 1</fullName>
    </submittedName>
</protein>
<dbReference type="InterPro" id="IPR057499">
    <property type="entry name" value="Kelch_FKB95"/>
</dbReference>
<comment type="caution">
    <text evidence="2">The sequence shown here is derived from an EMBL/GenBank/DDBJ whole genome shotgun (WGS) entry which is preliminary data.</text>
</comment>
<proteinExistence type="predicted"/>
<dbReference type="Proteomes" id="UP000694240">
    <property type="component" value="Chromosome 12"/>
</dbReference>
<dbReference type="InterPro" id="IPR050354">
    <property type="entry name" value="F-box/kelch-repeat_ARATH"/>
</dbReference>
<evidence type="ECO:0000313" key="3">
    <source>
        <dbReference type="Proteomes" id="UP000694240"/>
    </source>
</evidence>
<dbReference type="PANTHER" id="PTHR24414:SF138">
    <property type="entry name" value="F-BOX DOMAIN-CONTAINING PROTEIN"/>
    <property type="match status" value="1"/>
</dbReference>
<dbReference type="EMBL" id="JAEFBK010000012">
    <property type="protein sequence ID" value="KAG7543294.1"/>
    <property type="molecule type" value="Genomic_DNA"/>
</dbReference>